<comment type="caution">
    <text evidence="7">The sequence shown here is derived from an EMBL/GenBank/DDBJ whole genome shotgun (WGS) entry which is preliminary data.</text>
</comment>
<feature type="compositionally biased region" description="Basic and acidic residues" evidence="5">
    <location>
        <begin position="99"/>
        <end position="108"/>
    </location>
</feature>
<evidence type="ECO:0000256" key="6">
    <source>
        <dbReference type="SAM" id="Phobius"/>
    </source>
</evidence>
<protein>
    <submittedName>
        <fullName evidence="7">Uncharacterized protein</fullName>
    </submittedName>
</protein>
<reference evidence="7" key="1">
    <citation type="submission" date="2023-06" db="EMBL/GenBank/DDBJ databases">
        <authorList>
            <consortium name="Lawrence Berkeley National Laboratory"/>
            <person name="Ahrendt S."/>
            <person name="Sahu N."/>
            <person name="Indic B."/>
            <person name="Wong-Bajracharya J."/>
            <person name="Merenyi Z."/>
            <person name="Ke H.-M."/>
            <person name="Monk M."/>
            <person name="Kocsube S."/>
            <person name="Drula E."/>
            <person name="Lipzen A."/>
            <person name="Balint B."/>
            <person name="Henrissat B."/>
            <person name="Andreopoulos B."/>
            <person name="Martin F.M."/>
            <person name="Harder C.B."/>
            <person name="Rigling D."/>
            <person name="Ford K.L."/>
            <person name="Foster G.D."/>
            <person name="Pangilinan J."/>
            <person name="Papanicolaou A."/>
            <person name="Barry K."/>
            <person name="LaButti K."/>
            <person name="Viragh M."/>
            <person name="Koriabine M."/>
            <person name="Yan M."/>
            <person name="Riley R."/>
            <person name="Champramary S."/>
            <person name="Plett K.L."/>
            <person name="Tsai I.J."/>
            <person name="Slot J."/>
            <person name="Sipos G."/>
            <person name="Plett J."/>
            <person name="Nagy L.G."/>
            <person name="Grigoriev I.V."/>
        </authorList>
    </citation>
    <scope>NUCLEOTIDE SEQUENCE</scope>
    <source>
        <strain evidence="7">FPL87.14</strain>
    </source>
</reference>
<keyword evidence="3 6" id="KW-1133">Transmembrane helix</keyword>
<evidence type="ECO:0000256" key="4">
    <source>
        <dbReference type="ARBA" id="ARBA00023136"/>
    </source>
</evidence>
<dbReference type="Proteomes" id="UP001175226">
    <property type="component" value="Unassembled WGS sequence"/>
</dbReference>
<keyword evidence="8" id="KW-1185">Reference proteome</keyword>
<evidence type="ECO:0000256" key="5">
    <source>
        <dbReference type="SAM" id="MobiDB-lite"/>
    </source>
</evidence>
<name>A0AA39IUM0_9AGAR</name>
<feature type="region of interest" description="Disordered" evidence="5">
    <location>
        <begin position="99"/>
        <end position="124"/>
    </location>
</feature>
<dbReference type="GO" id="GO:0016020">
    <property type="term" value="C:membrane"/>
    <property type="evidence" value="ECO:0007669"/>
    <property type="project" value="UniProtKB-SubCell"/>
</dbReference>
<dbReference type="AlphaFoldDB" id="A0AA39IUM0"/>
<evidence type="ECO:0000313" key="7">
    <source>
        <dbReference type="EMBL" id="KAK0430046.1"/>
    </source>
</evidence>
<dbReference type="InterPro" id="IPR029208">
    <property type="entry name" value="COX14"/>
</dbReference>
<feature type="transmembrane region" description="Helical" evidence="6">
    <location>
        <begin position="15"/>
        <end position="32"/>
    </location>
</feature>
<proteinExistence type="predicted"/>
<dbReference type="EMBL" id="JAUEPT010000175">
    <property type="protein sequence ID" value="KAK0430046.1"/>
    <property type="molecule type" value="Genomic_DNA"/>
</dbReference>
<organism evidence="7 8">
    <name type="scientific">Armillaria borealis</name>
    <dbReference type="NCBI Taxonomy" id="47425"/>
    <lineage>
        <taxon>Eukaryota</taxon>
        <taxon>Fungi</taxon>
        <taxon>Dikarya</taxon>
        <taxon>Basidiomycota</taxon>
        <taxon>Agaricomycotina</taxon>
        <taxon>Agaricomycetes</taxon>
        <taxon>Agaricomycetidae</taxon>
        <taxon>Agaricales</taxon>
        <taxon>Marasmiineae</taxon>
        <taxon>Physalacriaceae</taxon>
        <taxon>Armillaria</taxon>
    </lineage>
</organism>
<accession>A0AA39IUM0</accession>
<dbReference type="Pfam" id="PF14880">
    <property type="entry name" value="COX14"/>
    <property type="match status" value="1"/>
</dbReference>
<evidence type="ECO:0000256" key="3">
    <source>
        <dbReference type="ARBA" id="ARBA00022989"/>
    </source>
</evidence>
<gene>
    <name evidence="7" type="ORF">EV421DRAFT_1744543</name>
</gene>
<keyword evidence="4 6" id="KW-0472">Membrane</keyword>
<evidence type="ECO:0000313" key="8">
    <source>
        <dbReference type="Proteomes" id="UP001175226"/>
    </source>
</evidence>
<sequence>MPNMLPILDIIHRGVVYSLVGLTIYAGVGIVSTHNNTMRAGRDTDGPVSEALARHEEDMRKQSLVPDTSTSIGLLMGNEFIQNLRFWILGMYGCVNRHSEDDGSRPEPKGSTSQPPRIAGTSWDAKITERKYSVPLVGSACQCNNYY</sequence>
<comment type="subcellular location">
    <subcellularLocation>
        <location evidence="1">Membrane</location>
        <topology evidence="1">Single-pass membrane protein</topology>
    </subcellularLocation>
</comment>
<keyword evidence="2 6" id="KW-0812">Transmembrane</keyword>
<evidence type="ECO:0000256" key="1">
    <source>
        <dbReference type="ARBA" id="ARBA00004167"/>
    </source>
</evidence>
<evidence type="ECO:0000256" key="2">
    <source>
        <dbReference type="ARBA" id="ARBA00022692"/>
    </source>
</evidence>